<dbReference type="OrthoDB" id="1657402at2759"/>
<feature type="domain" description="DUF5597" evidence="3">
    <location>
        <begin position="414"/>
        <end position="545"/>
    </location>
</feature>
<reference evidence="4 5" key="1">
    <citation type="submission" date="2016-04" db="EMBL/GenBank/DDBJ databases">
        <title>A degradative enzymes factory behind the ericoid mycorrhizal symbiosis.</title>
        <authorList>
            <consortium name="DOE Joint Genome Institute"/>
            <person name="Martino E."/>
            <person name="Morin E."/>
            <person name="Grelet G."/>
            <person name="Kuo A."/>
            <person name="Kohler A."/>
            <person name="Daghino S."/>
            <person name="Barry K."/>
            <person name="Choi C."/>
            <person name="Cichocki N."/>
            <person name="Clum A."/>
            <person name="Copeland A."/>
            <person name="Hainaut M."/>
            <person name="Haridas S."/>
            <person name="Labutti K."/>
            <person name="Lindquist E."/>
            <person name="Lipzen A."/>
            <person name="Khouja H.-R."/>
            <person name="Murat C."/>
            <person name="Ohm R."/>
            <person name="Olson A."/>
            <person name="Spatafora J."/>
            <person name="Veneault-Fourrey C."/>
            <person name="Henrissat B."/>
            <person name="Grigoriev I."/>
            <person name="Martin F."/>
            <person name="Perotto S."/>
        </authorList>
    </citation>
    <scope>NUCLEOTIDE SEQUENCE [LARGE SCALE GENOMIC DNA]</scope>
    <source>
        <strain evidence="4 5">F</strain>
    </source>
</reference>
<dbReference type="SUPFAM" id="SSF51445">
    <property type="entry name" value="(Trans)glycosidases"/>
    <property type="match status" value="1"/>
</dbReference>
<accession>A0A2J6SAD3</accession>
<name>A0A2J6SAD3_HYAVF</name>
<gene>
    <name evidence="4" type="ORF">L207DRAFT_162973</name>
</gene>
<dbReference type="Proteomes" id="UP000235786">
    <property type="component" value="Unassembled WGS sequence"/>
</dbReference>
<evidence type="ECO:0000313" key="4">
    <source>
        <dbReference type="EMBL" id="PMD47716.1"/>
    </source>
</evidence>
<dbReference type="FunFam" id="3.20.20.80:FF:000135">
    <property type="entry name" value="Beta-galactosidase, putative, bgl35A"/>
    <property type="match status" value="1"/>
</dbReference>
<keyword evidence="5" id="KW-1185">Reference proteome</keyword>
<sequence>MVANENPLSQRYTTKSHTPATMPQSIPHLRKTKTSSQLIVNGKPFLMLAAELHNSSLSNAEYMRTVWPNMKAMNINTLLGSVTWEMIEPVEGIFNFSELDRVILDARSHDVHLVLLWFGSFKNALSTYAPSWVKKDVKRFPRVHVSETGAVTRTEELVSPFNRQAWEADAKAFATLMRHLKDVDAAYGTVVMIQVENETGLLGDSRDRSKIANKLYKEAVPEKVIQHLQSQSRSLHPEFRKRFPSFQTLTAGVATWEEAFGKGADADEMFMADAFSKYVGKVAEAGKKEYPIPLYTNVWLNFDDPTQLDLQGLPTTVGGGATAGVYPSGGAIGRTMDLWKFNAPALDFISPDLYFHDYEEVCRQYTHQDQPLFIPEQRRDEKGTRRVWLAYGSYAALGCSPFGIDSELAKDAAVTRHYGLLSSISKILLEKQASSPEDVMGFYFDELSETKTERTWVRTFGEFEVTIARAFVFGKAGPGSGLIIHQGAGKFLLVGWGFNVSFKSTKPSATFTGILHAEEKIVGEDGNLRTARVMNGDETRSGEFFIMPNEDPDYGGFPIAVTIPARTMIAECTAYSVEEEEEDL</sequence>
<dbReference type="InterPro" id="IPR031330">
    <property type="entry name" value="Gly_Hdrlase_35_cat"/>
</dbReference>
<dbReference type="Gene3D" id="3.20.20.80">
    <property type="entry name" value="Glycosidases"/>
    <property type="match status" value="1"/>
</dbReference>
<evidence type="ECO:0000256" key="1">
    <source>
        <dbReference type="SAM" id="MobiDB-lite"/>
    </source>
</evidence>
<dbReference type="InterPro" id="IPR040719">
    <property type="entry name" value="DUF5597"/>
</dbReference>
<dbReference type="AlphaFoldDB" id="A0A2J6SAD3"/>
<feature type="domain" description="Glycoside hydrolase 35 catalytic" evidence="2">
    <location>
        <begin position="37"/>
        <end position="227"/>
    </location>
</feature>
<evidence type="ECO:0000259" key="3">
    <source>
        <dbReference type="Pfam" id="PF18120"/>
    </source>
</evidence>
<dbReference type="STRING" id="1149755.A0A2J6SAD3"/>
<proteinExistence type="predicted"/>
<dbReference type="Pfam" id="PF18120">
    <property type="entry name" value="DUF5597"/>
    <property type="match status" value="1"/>
</dbReference>
<keyword evidence="4" id="KW-0378">Hydrolase</keyword>
<dbReference type="GO" id="GO:0016787">
    <property type="term" value="F:hydrolase activity"/>
    <property type="evidence" value="ECO:0007669"/>
    <property type="project" value="UniProtKB-KW"/>
</dbReference>
<dbReference type="Gene3D" id="2.60.220.20">
    <property type="entry name" value="putative beta-Galactosidase from caulobacter crescentus"/>
    <property type="match status" value="1"/>
</dbReference>
<dbReference type="Pfam" id="PF01301">
    <property type="entry name" value="Glyco_hydro_35"/>
    <property type="match status" value="1"/>
</dbReference>
<feature type="region of interest" description="Disordered" evidence="1">
    <location>
        <begin position="1"/>
        <end position="28"/>
    </location>
</feature>
<evidence type="ECO:0000313" key="5">
    <source>
        <dbReference type="Proteomes" id="UP000235786"/>
    </source>
</evidence>
<organism evidence="4 5">
    <name type="scientific">Hyaloscypha variabilis (strain UAMH 11265 / GT02V1 / F)</name>
    <name type="common">Meliniomyces variabilis</name>
    <dbReference type="NCBI Taxonomy" id="1149755"/>
    <lineage>
        <taxon>Eukaryota</taxon>
        <taxon>Fungi</taxon>
        <taxon>Dikarya</taxon>
        <taxon>Ascomycota</taxon>
        <taxon>Pezizomycotina</taxon>
        <taxon>Leotiomycetes</taxon>
        <taxon>Helotiales</taxon>
        <taxon>Hyaloscyphaceae</taxon>
        <taxon>Hyaloscypha</taxon>
        <taxon>Hyaloscypha variabilis</taxon>
    </lineage>
</organism>
<dbReference type="InterPro" id="IPR017853">
    <property type="entry name" value="GH"/>
</dbReference>
<feature type="compositionally biased region" description="Polar residues" evidence="1">
    <location>
        <begin position="1"/>
        <end position="24"/>
    </location>
</feature>
<dbReference type="EMBL" id="KZ613938">
    <property type="protein sequence ID" value="PMD47716.1"/>
    <property type="molecule type" value="Genomic_DNA"/>
</dbReference>
<evidence type="ECO:0000259" key="2">
    <source>
        <dbReference type="Pfam" id="PF01301"/>
    </source>
</evidence>
<protein>
    <submittedName>
        <fullName evidence="4">Glycoside hydrolase family 35 protein</fullName>
    </submittedName>
</protein>